<dbReference type="PIRSF" id="PIRSF005647">
    <property type="entry name" value="CooC"/>
    <property type="match status" value="1"/>
</dbReference>
<dbReference type="Pfam" id="PF01656">
    <property type="entry name" value="CbiA"/>
    <property type="match status" value="1"/>
</dbReference>
<gene>
    <name evidence="4" type="ORF">DLD82_08960</name>
</gene>
<keyword evidence="5" id="KW-1185">Reference proteome</keyword>
<sequence length="252" mass="27413">MKLIICGKGGSGKSTLTAMLAHEYARKNFRVLVVDTDESNIGLHRLIGIDAPVDLMEYFGGRPGMKEKIMAAAPDYAKVKLIEEPWKFDSIPADYVSRKDNIALVSIGKIQHSGEGCACPMGMLSRQFLQSLQLAENDIVITDTEAGIEHFGRGIDEEADGILMVLDPSFESVGLAEKITTITDGMGISLYFILNRVNSEMSATIRKKLSKPGNIIAEIPDDPDILSTGLSGDAITRQYAPIEALIKEIPNN</sequence>
<dbReference type="Proteomes" id="UP000245934">
    <property type="component" value="Unassembled WGS sequence"/>
</dbReference>
<dbReference type="GeneID" id="97607929"/>
<keyword evidence="1" id="KW-0547">Nucleotide-binding</keyword>
<evidence type="ECO:0000313" key="4">
    <source>
        <dbReference type="EMBL" id="PWR74565.1"/>
    </source>
</evidence>
<dbReference type="AlphaFoldDB" id="A0A2V2N7Q6"/>
<dbReference type="SUPFAM" id="SSF52540">
    <property type="entry name" value="P-loop containing nucleoside triphosphate hydrolases"/>
    <property type="match status" value="1"/>
</dbReference>
<dbReference type="GO" id="GO:0016887">
    <property type="term" value="F:ATP hydrolysis activity"/>
    <property type="evidence" value="ECO:0007669"/>
    <property type="project" value="TreeGrafter"/>
</dbReference>
<proteinExistence type="predicted"/>
<dbReference type="OrthoDB" id="31168at2157"/>
<keyword evidence="2 4" id="KW-0067">ATP-binding</keyword>
<evidence type="ECO:0000256" key="1">
    <source>
        <dbReference type="ARBA" id="ARBA00022741"/>
    </source>
</evidence>
<dbReference type="PANTHER" id="PTHR43384:SF3">
    <property type="entry name" value="AAA+ ATPASE DOMAIN-CONTAINING PROTEIN"/>
    <property type="match status" value="1"/>
</dbReference>
<dbReference type="InterPro" id="IPR014433">
    <property type="entry name" value="CooC"/>
</dbReference>
<dbReference type="InterPro" id="IPR027417">
    <property type="entry name" value="P-loop_NTPase"/>
</dbReference>
<dbReference type="GO" id="GO:0009898">
    <property type="term" value="C:cytoplasmic side of plasma membrane"/>
    <property type="evidence" value="ECO:0007669"/>
    <property type="project" value="TreeGrafter"/>
</dbReference>
<dbReference type="GO" id="GO:0005829">
    <property type="term" value="C:cytosol"/>
    <property type="evidence" value="ECO:0007669"/>
    <property type="project" value="TreeGrafter"/>
</dbReference>
<evidence type="ECO:0000259" key="3">
    <source>
        <dbReference type="Pfam" id="PF01656"/>
    </source>
</evidence>
<dbReference type="FunFam" id="3.40.50.300:FF:001573">
    <property type="entry name" value="Carbon monoxide dehydrogenase accessory protein CooC"/>
    <property type="match status" value="1"/>
</dbReference>
<accession>A0A2V2N7Q6</accession>
<feature type="domain" description="CobQ/CobB/MinD/ParA nucleotide binding" evidence="3">
    <location>
        <begin position="4"/>
        <end position="229"/>
    </location>
</feature>
<dbReference type="InterPro" id="IPR050625">
    <property type="entry name" value="ParA/MinD_ATPase"/>
</dbReference>
<dbReference type="GO" id="GO:0051782">
    <property type="term" value="P:negative regulation of cell division"/>
    <property type="evidence" value="ECO:0007669"/>
    <property type="project" value="TreeGrafter"/>
</dbReference>
<protein>
    <submittedName>
        <fullName evidence="4">ATP-binding protein</fullName>
    </submittedName>
</protein>
<evidence type="ECO:0000313" key="5">
    <source>
        <dbReference type="Proteomes" id="UP000245934"/>
    </source>
</evidence>
<name>A0A2V2N7Q6_9EURY</name>
<comment type="caution">
    <text evidence="4">The sequence shown here is derived from an EMBL/GenBank/DDBJ whole genome shotgun (WGS) entry which is preliminary data.</text>
</comment>
<dbReference type="Gene3D" id="3.40.50.300">
    <property type="entry name" value="P-loop containing nucleotide triphosphate hydrolases"/>
    <property type="match status" value="1"/>
</dbReference>
<reference evidence="4 5" key="1">
    <citation type="submission" date="2018-05" db="EMBL/GenBank/DDBJ databases">
        <title>Draft genome of Methanospirillum stamsii Pt1.</title>
        <authorList>
            <person name="Dueholm M.S."/>
            <person name="Nielsen P.H."/>
            <person name="Bakmann L.F."/>
            <person name="Otzen D.E."/>
        </authorList>
    </citation>
    <scope>NUCLEOTIDE SEQUENCE [LARGE SCALE GENOMIC DNA]</scope>
    <source>
        <strain evidence="4 5">Pt1</strain>
    </source>
</reference>
<dbReference type="PANTHER" id="PTHR43384">
    <property type="entry name" value="SEPTUM SITE-DETERMINING PROTEIN MIND HOMOLOG, CHLOROPLASTIC-RELATED"/>
    <property type="match status" value="1"/>
</dbReference>
<organism evidence="4 5">
    <name type="scientific">Methanospirillum stamsii</name>
    <dbReference type="NCBI Taxonomy" id="1277351"/>
    <lineage>
        <taxon>Archaea</taxon>
        <taxon>Methanobacteriati</taxon>
        <taxon>Methanobacteriota</taxon>
        <taxon>Stenosarchaea group</taxon>
        <taxon>Methanomicrobia</taxon>
        <taxon>Methanomicrobiales</taxon>
        <taxon>Methanospirillaceae</taxon>
        <taxon>Methanospirillum</taxon>
    </lineage>
</organism>
<dbReference type="GO" id="GO:0005524">
    <property type="term" value="F:ATP binding"/>
    <property type="evidence" value="ECO:0007669"/>
    <property type="project" value="UniProtKB-KW"/>
</dbReference>
<dbReference type="EMBL" id="QGMZ01000017">
    <property type="protein sequence ID" value="PWR74565.1"/>
    <property type="molecule type" value="Genomic_DNA"/>
</dbReference>
<dbReference type="RefSeq" id="WP_109940784.1">
    <property type="nucleotide sequence ID" value="NZ_CP176366.1"/>
</dbReference>
<dbReference type="InterPro" id="IPR002586">
    <property type="entry name" value="CobQ/CobB/MinD/ParA_Nub-bd_dom"/>
</dbReference>
<evidence type="ECO:0000256" key="2">
    <source>
        <dbReference type="ARBA" id="ARBA00022840"/>
    </source>
</evidence>